<dbReference type="AlphaFoldDB" id="A0A267F6B3"/>
<organism evidence="2 3">
    <name type="scientific">Macrostomum lignano</name>
    <dbReference type="NCBI Taxonomy" id="282301"/>
    <lineage>
        <taxon>Eukaryota</taxon>
        <taxon>Metazoa</taxon>
        <taxon>Spiralia</taxon>
        <taxon>Lophotrochozoa</taxon>
        <taxon>Platyhelminthes</taxon>
        <taxon>Rhabditophora</taxon>
        <taxon>Macrostomorpha</taxon>
        <taxon>Macrostomida</taxon>
        <taxon>Macrostomidae</taxon>
        <taxon>Macrostomum</taxon>
    </lineage>
</organism>
<protein>
    <submittedName>
        <fullName evidence="2">Uncharacterized protein</fullName>
    </submittedName>
</protein>
<feature type="compositionally biased region" description="Polar residues" evidence="1">
    <location>
        <begin position="97"/>
        <end position="106"/>
    </location>
</feature>
<feature type="non-terminal residue" evidence="2">
    <location>
        <position position="1"/>
    </location>
</feature>
<reference evidence="2 3" key="1">
    <citation type="submission" date="2017-06" db="EMBL/GenBank/DDBJ databases">
        <title>A platform for efficient transgenesis in Macrostomum lignano, a flatworm model organism for stem cell research.</title>
        <authorList>
            <person name="Berezikov E."/>
        </authorList>
    </citation>
    <scope>NUCLEOTIDE SEQUENCE [LARGE SCALE GENOMIC DNA]</scope>
    <source>
        <strain evidence="2">DV1</strain>
        <tissue evidence="2">Whole organism</tissue>
    </source>
</reference>
<dbReference type="OrthoDB" id="10244771at2759"/>
<keyword evidence="3" id="KW-1185">Reference proteome</keyword>
<dbReference type="Proteomes" id="UP000215902">
    <property type="component" value="Unassembled WGS sequence"/>
</dbReference>
<accession>A0A267F6B3</accession>
<sequence length="276" mass="31941">PGSKELATNRACEGSDDGDFLDEVLMLEQTRYRESVQLGSQHQQFDSNSELQSIRARGLAEGAKIGYRFGYCREIARILLQELEQQEQQHLEQKQQDPQNLEQKQQGPEHLEQKQQDPQHLEQKQQGPQHLEQKQQDPQHLEQKQQDPQHLEQKQQGPEHLEQKQQGPEHLERKQQGPEHLEQKQQGPEHLERKQQDPQHLEQKQQHRIKPKAGQLIRELAHAVDCFDPLAIDSGNYHDELSKIDLLLKKVCVAVPNARHLLTSAPQFSSAVSMSF</sequence>
<evidence type="ECO:0000313" key="3">
    <source>
        <dbReference type="Proteomes" id="UP000215902"/>
    </source>
</evidence>
<feature type="compositionally biased region" description="Basic and acidic residues" evidence="1">
    <location>
        <begin position="107"/>
        <end position="123"/>
    </location>
</feature>
<comment type="caution">
    <text evidence="2">The sequence shown here is derived from an EMBL/GenBank/DDBJ whole genome shotgun (WGS) entry which is preliminary data.</text>
</comment>
<dbReference type="EMBL" id="NIVC01001380">
    <property type="protein sequence ID" value="PAA68629.1"/>
    <property type="molecule type" value="Genomic_DNA"/>
</dbReference>
<proteinExistence type="predicted"/>
<feature type="compositionally biased region" description="Basic and acidic residues" evidence="1">
    <location>
        <begin position="131"/>
        <end position="205"/>
    </location>
</feature>
<name>A0A267F6B3_9PLAT</name>
<evidence type="ECO:0000256" key="1">
    <source>
        <dbReference type="SAM" id="MobiDB-lite"/>
    </source>
</evidence>
<evidence type="ECO:0000313" key="2">
    <source>
        <dbReference type="EMBL" id="PAA68629.1"/>
    </source>
</evidence>
<gene>
    <name evidence="2" type="ORF">BOX15_Mlig001748g1</name>
</gene>
<feature type="region of interest" description="Disordered" evidence="1">
    <location>
        <begin position="89"/>
        <end position="210"/>
    </location>
</feature>